<dbReference type="GO" id="GO:0042132">
    <property type="term" value="F:fructose 1,6-bisphosphate 1-phosphatase activity"/>
    <property type="evidence" value="ECO:0007669"/>
    <property type="project" value="InterPro"/>
</dbReference>
<protein>
    <submittedName>
        <fullName evidence="4">Firmicute fructose-1,6-bisphosphatase</fullName>
    </submittedName>
</protein>
<dbReference type="Gene3D" id="3.60.21.10">
    <property type="match status" value="1"/>
</dbReference>
<keyword evidence="3" id="KW-0119">Carbohydrate metabolism</keyword>
<evidence type="ECO:0000256" key="2">
    <source>
        <dbReference type="ARBA" id="ARBA00023211"/>
    </source>
</evidence>
<dbReference type="RefSeq" id="WP_021725196.1">
    <property type="nucleotide sequence ID" value="NZ_AWEZ01000013.1"/>
</dbReference>
<name>U2TWB5_9ACTN</name>
<gene>
    <name evidence="4" type="ORF">HMPREF1316_2432</name>
</gene>
<dbReference type="eggNOG" id="COG3855">
    <property type="taxonomic scope" value="Bacteria"/>
</dbReference>
<accession>U2TWB5</accession>
<sequence length="646" mass="72784">MEQTHQMPVGDDLKYARLLSQRFPNRQATMSEIINLKAILTLPRGTETFMSDIHGEYKAFRHILNNCSGIIREQVRIILSSELDAHEQAELRTLVYYPREKIDRVRQEGGLTDEWYLENLHLLVRLARWIAGKYTRSKVRKAMPQEYAYIMDELMHATRDEERVRHSYHLSILRSVVGTGAADDLIEAFANLIKRLAVDRMHVVGDIFDRGTHADKVMHTISHLPSVDVQWGNHDIAWMGAAAGSTACICSVVRTCVHYGTLATLEVGYGIPLRELALFANEAYRADDALAPIEKAIDVMLFKVEGQTYRRHPDWRLSARRLLLDKIDPTRGTVRVGDREWPLRTCDFPTIDPSDPYRLSEGERRVLDGLTTAFRESDRLHRHVAFLYEQGSIYRVCDGNLLFHGCIPLEPDGTFSTVICEGRPYRGRSYLDFCDRVARRAWTLGDQVALDWMYYLWCGAHSPLSGRVVKTFERSFVCDERAWEEPRDPYFDLSDSAGTCERILAEFGLKGPGSRIVNGHTPVRASAGESPIRAGGRKLIIDGGFCSAYHTRTGIAGYTLVSGSHALRIKAHRPFLGVEAALDDNADILSDSDVIDRHAHQVLVAETDKGAIIRSRIADLEALTHAFEQGTIPEHGLSGGTFAVGR</sequence>
<dbReference type="Proteomes" id="UP000016638">
    <property type="component" value="Unassembled WGS sequence"/>
</dbReference>
<dbReference type="STRING" id="1125712.HMPREF1316_2432"/>
<dbReference type="HAMAP" id="MF_01854">
    <property type="entry name" value="FBPase_class3"/>
    <property type="match status" value="1"/>
</dbReference>
<evidence type="ECO:0000313" key="5">
    <source>
        <dbReference type="Proteomes" id="UP000016638"/>
    </source>
</evidence>
<dbReference type="Pfam" id="PF06874">
    <property type="entry name" value="FBPase_2"/>
    <property type="match status" value="1"/>
</dbReference>
<dbReference type="SUPFAM" id="SSF56300">
    <property type="entry name" value="Metallo-dependent phosphatases"/>
    <property type="match status" value="1"/>
</dbReference>
<comment type="caution">
    <text evidence="4">The sequence shown here is derived from an EMBL/GenBank/DDBJ whole genome shotgun (WGS) entry which is preliminary data.</text>
</comment>
<evidence type="ECO:0000256" key="3">
    <source>
        <dbReference type="ARBA" id="ARBA00023277"/>
    </source>
</evidence>
<dbReference type="GO" id="GO:0006094">
    <property type="term" value="P:gluconeogenesis"/>
    <property type="evidence" value="ECO:0007669"/>
    <property type="project" value="InterPro"/>
</dbReference>
<keyword evidence="5" id="KW-1185">Reference proteome</keyword>
<organism evidence="4 5">
    <name type="scientific">Olsenella profusa F0195</name>
    <dbReference type="NCBI Taxonomy" id="1125712"/>
    <lineage>
        <taxon>Bacteria</taxon>
        <taxon>Bacillati</taxon>
        <taxon>Actinomycetota</taxon>
        <taxon>Coriobacteriia</taxon>
        <taxon>Coriobacteriales</taxon>
        <taxon>Atopobiaceae</taxon>
        <taxon>Olsenella</taxon>
    </lineage>
</organism>
<proteinExistence type="inferred from homology"/>
<dbReference type="EMBL" id="AWEZ01000013">
    <property type="protein sequence ID" value="ERL10318.1"/>
    <property type="molecule type" value="Genomic_DNA"/>
</dbReference>
<dbReference type="InterPro" id="IPR009164">
    <property type="entry name" value="FBPtase_class3"/>
</dbReference>
<dbReference type="AlphaFoldDB" id="U2TWB5"/>
<keyword evidence="1" id="KW-0378">Hydrolase</keyword>
<keyword evidence="2" id="KW-0464">Manganese</keyword>
<evidence type="ECO:0000313" key="4">
    <source>
        <dbReference type="EMBL" id="ERL10318.1"/>
    </source>
</evidence>
<dbReference type="InterPro" id="IPR029052">
    <property type="entry name" value="Metallo-depent_PP-like"/>
</dbReference>
<evidence type="ECO:0000256" key="1">
    <source>
        <dbReference type="ARBA" id="ARBA00022801"/>
    </source>
</evidence>
<reference evidence="4 5" key="1">
    <citation type="submission" date="2013-08" db="EMBL/GenBank/DDBJ databases">
        <authorList>
            <person name="Durkin A.S."/>
            <person name="Haft D.R."/>
            <person name="McCorrison J."/>
            <person name="Torralba M."/>
            <person name="Gillis M."/>
            <person name="Haft D.H."/>
            <person name="Methe B."/>
            <person name="Sutton G."/>
            <person name="Nelson K.E."/>
        </authorList>
    </citation>
    <scope>NUCLEOTIDE SEQUENCE [LARGE SCALE GENOMIC DNA]</scope>
    <source>
        <strain evidence="4 5">F0195</strain>
    </source>
</reference>
<dbReference type="PATRIC" id="fig|1125712.3.peg.346"/>